<feature type="binding site" evidence="7">
    <location>
        <position position="105"/>
    </location>
    <ligand>
        <name>Zn(2+)</name>
        <dbReference type="ChEBI" id="CHEBI:29105"/>
    </ligand>
</feature>
<dbReference type="AlphaFoldDB" id="A0A432VUB7"/>
<feature type="binding site" evidence="7">
    <location>
        <position position="145"/>
    </location>
    <ligand>
        <name>Zn(2+)</name>
        <dbReference type="ChEBI" id="CHEBI:29105"/>
    </ligand>
</feature>
<keyword evidence="8" id="KW-0963">Cytoplasm</keyword>
<keyword evidence="10" id="KW-1185">Reference proteome</keyword>
<dbReference type="CDD" id="cd07153">
    <property type="entry name" value="Fur_like"/>
    <property type="match status" value="1"/>
</dbReference>
<dbReference type="GO" id="GO:0008270">
    <property type="term" value="F:zinc ion binding"/>
    <property type="evidence" value="ECO:0007669"/>
    <property type="project" value="TreeGrafter"/>
</dbReference>
<proteinExistence type="inferred from homology"/>
<dbReference type="GO" id="GO:0003700">
    <property type="term" value="F:DNA-binding transcription factor activity"/>
    <property type="evidence" value="ECO:0007669"/>
    <property type="project" value="UniProtKB-UniRule"/>
</dbReference>
<keyword evidence="3 7" id="KW-0862">Zinc</keyword>
<dbReference type="NCBIfam" id="NF008646">
    <property type="entry name" value="PRK11639.1"/>
    <property type="match status" value="1"/>
</dbReference>
<keyword evidence="5 8" id="KW-0238">DNA-binding</keyword>
<name>A0A432VUB7_9GAMM</name>
<comment type="caution">
    <text evidence="9">The sequence shown here is derived from an EMBL/GenBank/DDBJ whole genome shotgun (WGS) entry which is preliminary data.</text>
</comment>
<comment type="similarity">
    <text evidence="1 8">Belongs to the Fur family.</text>
</comment>
<evidence type="ECO:0000256" key="7">
    <source>
        <dbReference type="PIRSR" id="PIRSR602481-1"/>
    </source>
</evidence>
<evidence type="ECO:0000256" key="3">
    <source>
        <dbReference type="ARBA" id="ARBA00022833"/>
    </source>
</evidence>
<feature type="binding site" evidence="7">
    <location>
        <position position="142"/>
    </location>
    <ligand>
        <name>Zn(2+)</name>
        <dbReference type="ChEBI" id="CHEBI:29105"/>
    </ligand>
</feature>
<organism evidence="9 10">
    <name type="scientific">Aliidiomarina iranensis</name>
    <dbReference type="NCBI Taxonomy" id="1434071"/>
    <lineage>
        <taxon>Bacteria</taxon>
        <taxon>Pseudomonadati</taxon>
        <taxon>Pseudomonadota</taxon>
        <taxon>Gammaproteobacteria</taxon>
        <taxon>Alteromonadales</taxon>
        <taxon>Idiomarinaceae</taxon>
        <taxon>Aliidiomarina</taxon>
    </lineage>
</organism>
<dbReference type="GO" id="GO:1900376">
    <property type="term" value="P:regulation of secondary metabolite biosynthetic process"/>
    <property type="evidence" value="ECO:0007669"/>
    <property type="project" value="TreeGrafter"/>
</dbReference>
<dbReference type="FunFam" id="1.10.10.10:FF:000137">
    <property type="entry name" value="Zinc uptake transcriptional repressor"/>
    <property type="match status" value="1"/>
</dbReference>
<dbReference type="SUPFAM" id="SSF46785">
    <property type="entry name" value="Winged helix' DNA-binding domain"/>
    <property type="match status" value="1"/>
</dbReference>
<keyword evidence="8" id="KW-0408">Iron</keyword>
<dbReference type="GO" id="GO:0005829">
    <property type="term" value="C:cytosol"/>
    <property type="evidence" value="ECO:0007669"/>
    <property type="project" value="TreeGrafter"/>
</dbReference>
<dbReference type="EMBL" id="PIPJ01000006">
    <property type="protein sequence ID" value="RUO20033.1"/>
    <property type="molecule type" value="Genomic_DNA"/>
</dbReference>
<comment type="subcellular location">
    <subcellularLocation>
        <location evidence="8">Cytoplasm</location>
    </subcellularLocation>
</comment>
<evidence type="ECO:0000256" key="5">
    <source>
        <dbReference type="ARBA" id="ARBA00023125"/>
    </source>
</evidence>
<evidence type="ECO:0000256" key="1">
    <source>
        <dbReference type="ARBA" id="ARBA00007957"/>
    </source>
</evidence>
<keyword evidence="2 8" id="KW-0678">Repressor</keyword>
<dbReference type="Proteomes" id="UP000288395">
    <property type="component" value="Unassembled WGS sequence"/>
</dbReference>
<comment type="cofactor">
    <cofactor evidence="7">
        <name>Zn(2+)</name>
        <dbReference type="ChEBI" id="CHEBI:29105"/>
    </cofactor>
    <text evidence="7">Binds 1 zinc ion per subunit.</text>
</comment>
<gene>
    <name evidence="8" type="primary">fur</name>
    <name evidence="9" type="ORF">CWE08_08970</name>
</gene>
<keyword evidence="4 8" id="KW-0805">Transcription regulation</keyword>
<dbReference type="InterPro" id="IPR002481">
    <property type="entry name" value="FUR"/>
</dbReference>
<keyword evidence="6 8" id="KW-0804">Transcription</keyword>
<sequence length="149" mass="16702">MQKSATEQLLKRAEVMCQRRGVRMTPTRREVFAILTEQEGAVGAYDLLDLLKAEVPNAKPPTIYRALEFLQSQGFVHKVSSSNSYVLCSHFEKQHPVQMLICTHCGNVQEIHSSGVHQAFVEQAEKEGFTVQQQTVEALGICSNCQHSQ</sequence>
<dbReference type="RefSeq" id="WP_126767634.1">
    <property type="nucleotide sequence ID" value="NZ_PIPJ01000006.1"/>
</dbReference>
<reference evidence="10" key="1">
    <citation type="journal article" date="2018" name="Front. Microbiol.">
        <title>Genome-Based Analysis Reveals the Taxonomy and Diversity of the Family Idiomarinaceae.</title>
        <authorList>
            <person name="Liu Y."/>
            <person name="Lai Q."/>
            <person name="Shao Z."/>
        </authorList>
    </citation>
    <scope>NUCLEOTIDE SEQUENCE [LARGE SCALE GENOMIC DNA]</scope>
    <source>
        <strain evidence="10">GBPy7</strain>
    </source>
</reference>
<dbReference type="GO" id="GO:0045892">
    <property type="term" value="P:negative regulation of DNA-templated transcription"/>
    <property type="evidence" value="ECO:0007669"/>
    <property type="project" value="TreeGrafter"/>
</dbReference>
<accession>A0A432VUB7</accession>
<dbReference type="Gene3D" id="1.10.10.10">
    <property type="entry name" value="Winged helix-like DNA-binding domain superfamily/Winged helix DNA-binding domain"/>
    <property type="match status" value="1"/>
</dbReference>
<feature type="binding site" evidence="7">
    <location>
        <position position="102"/>
    </location>
    <ligand>
        <name>Zn(2+)</name>
        <dbReference type="ChEBI" id="CHEBI:29105"/>
    </ligand>
</feature>
<dbReference type="OrthoDB" id="9801127at2"/>
<dbReference type="GO" id="GO:0000976">
    <property type="term" value="F:transcription cis-regulatory region binding"/>
    <property type="evidence" value="ECO:0007669"/>
    <property type="project" value="TreeGrafter"/>
</dbReference>
<protein>
    <recommendedName>
        <fullName evidence="8">Ferric uptake regulation protein</fullName>
    </recommendedName>
</protein>
<dbReference type="Gene3D" id="3.30.1490.190">
    <property type="match status" value="1"/>
</dbReference>
<dbReference type="InterPro" id="IPR036390">
    <property type="entry name" value="WH_DNA-bd_sf"/>
</dbReference>
<evidence type="ECO:0000256" key="8">
    <source>
        <dbReference type="RuleBase" id="RU364037"/>
    </source>
</evidence>
<dbReference type="Pfam" id="PF01475">
    <property type="entry name" value="FUR"/>
    <property type="match status" value="1"/>
</dbReference>
<dbReference type="PANTHER" id="PTHR33202:SF6">
    <property type="entry name" value="ZINC UPTAKE REGULATION PROTEIN"/>
    <property type="match status" value="1"/>
</dbReference>
<evidence type="ECO:0000313" key="9">
    <source>
        <dbReference type="EMBL" id="RUO20033.1"/>
    </source>
</evidence>
<evidence type="ECO:0000313" key="10">
    <source>
        <dbReference type="Proteomes" id="UP000288395"/>
    </source>
</evidence>
<comment type="subunit">
    <text evidence="8">Homodimer.</text>
</comment>
<evidence type="ECO:0000256" key="6">
    <source>
        <dbReference type="ARBA" id="ARBA00023163"/>
    </source>
</evidence>
<evidence type="ECO:0000256" key="4">
    <source>
        <dbReference type="ARBA" id="ARBA00023015"/>
    </source>
</evidence>
<dbReference type="InterPro" id="IPR043135">
    <property type="entry name" value="Fur_C"/>
</dbReference>
<keyword evidence="7 8" id="KW-0479">Metal-binding</keyword>
<dbReference type="PANTHER" id="PTHR33202">
    <property type="entry name" value="ZINC UPTAKE REGULATION PROTEIN"/>
    <property type="match status" value="1"/>
</dbReference>
<dbReference type="InterPro" id="IPR036388">
    <property type="entry name" value="WH-like_DNA-bd_sf"/>
</dbReference>
<evidence type="ECO:0000256" key="2">
    <source>
        <dbReference type="ARBA" id="ARBA00022491"/>
    </source>
</evidence>